<dbReference type="Gramene" id="Psat6g054320.1">
    <property type="protein sequence ID" value="Psat6g054320.1.cds"/>
    <property type="gene ID" value="Psat6g054320"/>
</dbReference>
<dbReference type="PANTHER" id="PTHR31343">
    <property type="entry name" value="T15D22.8"/>
    <property type="match status" value="1"/>
</dbReference>
<keyword evidence="3" id="KW-1185">Reference proteome</keyword>
<dbReference type="Gramene" id="Psat6g054320.2">
    <property type="protein sequence ID" value="Psat6g054320.2.cds"/>
    <property type="gene ID" value="Psat6g054320"/>
</dbReference>
<dbReference type="Gramene" id="Psat06G0147600-T1">
    <property type="protein sequence ID" value="KAI5394863.1"/>
    <property type="gene ID" value="KIW84_061476"/>
</dbReference>
<feature type="compositionally biased region" description="Acidic residues" evidence="1">
    <location>
        <begin position="114"/>
        <end position="128"/>
    </location>
</feature>
<dbReference type="OrthoDB" id="1896065at2759"/>
<dbReference type="EMBL" id="JAMSHJ010000006">
    <property type="protein sequence ID" value="KAI5394863.1"/>
    <property type="molecule type" value="Genomic_DNA"/>
</dbReference>
<evidence type="ECO:0000313" key="2">
    <source>
        <dbReference type="EMBL" id="KAI5394863.1"/>
    </source>
</evidence>
<reference evidence="2 3" key="1">
    <citation type="journal article" date="2022" name="Nat. Genet.">
        <title>Improved pea reference genome and pan-genome highlight genomic features and evolutionary characteristics.</title>
        <authorList>
            <person name="Yang T."/>
            <person name="Liu R."/>
            <person name="Luo Y."/>
            <person name="Hu S."/>
            <person name="Wang D."/>
            <person name="Wang C."/>
            <person name="Pandey M.K."/>
            <person name="Ge S."/>
            <person name="Xu Q."/>
            <person name="Li N."/>
            <person name="Li G."/>
            <person name="Huang Y."/>
            <person name="Saxena R.K."/>
            <person name="Ji Y."/>
            <person name="Li M."/>
            <person name="Yan X."/>
            <person name="He Y."/>
            <person name="Liu Y."/>
            <person name="Wang X."/>
            <person name="Xiang C."/>
            <person name="Varshney R.K."/>
            <person name="Ding H."/>
            <person name="Gao S."/>
            <person name="Zong X."/>
        </authorList>
    </citation>
    <scope>NUCLEOTIDE SEQUENCE [LARGE SCALE GENOMIC DNA]</scope>
    <source>
        <strain evidence="2 3">cv. Zhongwan 6</strain>
    </source>
</reference>
<protein>
    <recommendedName>
        <fullName evidence="4">Plant/F9H3-4 protein</fullName>
    </recommendedName>
</protein>
<gene>
    <name evidence="2" type="ORF">KIW84_061476</name>
</gene>
<dbReference type="Pfam" id="PF05623">
    <property type="entry name" value="DUF789"/>
    <property type="match status" value="1"/>
</dbReference>
<evidence type="ECO:0008006" key="4">
    <source>
        <dbReference type="Google" id="ProtNLM"/>
    </source>
</evidence>
<comment type="caution">
    <text evidence="2">The sequence shown here is derived from an EMBL/GenBank/DDBJ whole genome shotgun (WGS) entry which is preliminary data.</text>
</comment>
<dbReference type="AlphaFoldDB" id="A0A9D4W4M7"/>
<dbReference type="InterPro" id="IPR008507">
    <property type="entry name" value="DUF789"/>
</dbReference>
<feature type="region of interest" description="Disordered" evidence="1">
    <location>
        <begin position="107"/>
        <end position="154"/>
    </location>
</feature>
<dbReference type="Gramene" id="PSAT_LOCUS6376_t1">
    <property type="protein sequence ID" value="CAL5185997.1"/>
    <property type="gene ID" value="PSAT_LOCUS6376"/>
</dbReference>
<accession>A0A9D4W4M7</accession>
<proteinExistence type="predicted"/>
<dbReference type="PANTHER" id="PTHR31343:SF29">
    <property type="entry name" value="DUF789 DOMAIN-CONTAINING PROTEIN"/>
    <property type="match status" value="1"/>
</dbReference>
<evidence type="ECO:0000256" key="1">
    <source>
        <dbReference type="SAM" id="MobiDB-lite"/>
    </source>
</evidence>
<dbReference type="Proteomes" id="UP001058974">
    <property type="component" value="Chromosome 6"/>
</dbReference>
<organism evidence="2 3">
    <name type="scientific">Pisum sativum</name>
    <name type="common">Garden pea</name>
    <name type="synonym">Lathyrus oleraceus</name>
    <dbReference type="NCBI Taxonomy" id="3888"/>
    <lineage>
        <taxon>Eukaryota</taxon>
        <taxon>Viridiplantae</taxon>
        <taxon>Streptophyta</taxon>
        <taxon>Embryophyta</taxon>
        <taxon>Tracheophyta</taxon>
        <taxon>Spermatophyta</taxon>
        <taxon>Magnoliopsida</taxon>
        <taxon>eudicotyledons</taxon>
        <taxon>Gunneridae</taxon>
        <taxon>Pentapetalae</taxon>
        <taxon>rosids</taxon>
        <taxon>fabids</taxon>
        <taxon>Fabales</taxon>
        <taxon>Fabaceae</taxon>
        <taxon>Papilionoideae</taxon>
        <taxon>50 kb inversion clade</taxon>
        <taxon>NPAAA clade</taxon>
        <taxon>Hologalegina</taxon>
        <taxon>IRL clade</taxon>
        <taxon>Fabeae</taxon>
        <taxon>Lathyrus</taxon>
    </lineage>
</organism>
<feature type="compositionally biased region" description="Low complexity" evidence="1">
    <location>
        <begin position="129"/>
        <end position="141"/>
    </location>
</feature>
<sequence length="344" mass="38183">MASSSCSGNSLSNVDRFVLSVTPEVPSHNLVLQSCSHEVNNQWLPLAKDTIECFELKDLWNCYGKWSALGAGTPMLLGNSHALTQYYVPCLSSIQIYTSKSVAASSRNKKEDSDAAESEFDSSSDDSGSDSSSRSLSNNSSKAWDATSLDSSSDQLGSWPTRDMLGYLYLQYTETLPPWLRVPFALKISELAKSHPALMTLKSVDVSPASWMAVAWYPIYSIPNHQPSEKELSACFLTYHTLSSSFQDCKNTYDDIDIGKDIDCFEEWAGVGKKSKENKSGFKSLPPFGMASYKMQKPFWLSSSSSSESGNERMSDMYSAAESWLKQLNVHHHDFNFFSLQSPL</sequence>
<evidence type="ECO:0000313" key="3">
    <source>
        <dbReference type="Proteomes" id="UP001058974"/>
    </source>
</evidence>
<name>A0A9D4W4M7_PEA</name>